<gene>
    <name evidence="2" type="ORF">PanWU01x14_021090</name>
</gene>
<sequence length="43" mass="5186">MSPSHKNEKSWIKDLETSSSGKDPSWKYLKWIRTSYAEIDLWR</sequence>
<evidence type="ECO:0000313" key="2">
    <source>
        <dbReference type="EMBL" id="PON78127.1"/>
    </source>
</evidence>
<dbReference type="AlphaFoldDB" id="A0A2P5DXW0"/>
<organism evidence="2 3">
    <name type="scientific">Parasponia andersonii</name>
    <name type="common">Sponia andersonii</name>
    <dbReference type="NCBI Taxonomy" id="3476"/>
    <lineage>
        <taxon>Eukaryota</taxon>
        <taxon>Viridiplantae</taxon>
        <taxon>Streptophyta</taxon>
        <taxon>Embryophyta</taxon>
        <taxon>Tracheophyta</taxon>
        <taxon>Spermatophyta</taxon>
        <taxon>Magnoliopsida</taxon>
        <taxon>eudicotyledons</taxon>
        <taxon>Gunneridae</taxon>
        <taxon>Pentapetalae</taxon>
        <taxon>rosids</taxon>
        <taxon>fabids</taxon>
        <taxon>Rosales</taxon>
        <taxon>Cannabaceae</taxon>
        <taxon>Parasponia</taxon>
    </lineage>
</organism>
<name>A0A2P5DXW0_PARAD</name>
<dbReference type="Proteomes" id="UP000237105">
    <property type="component" value="Unassembled WGS sequence"/>
</dbReference>
<feature type="region of interest" description="Disordered" evidence="1">
    <location>
        <begin position="1"/>
        <end position="24"/>
    </location>
</feature>
<feature type="compositionally biased region" description="Basic and acidic residues" evidence="1">
    <location>
        <begin position="1"/>
        <end position="16"/>
    </location>
</feature>
<accession>A0A2P5DXW0</accession>
<evidence type="ECO:0000313" key="3">
    <source>
        <dbReference type="Proteomes" id="UP000237105"/>
    </source>
</evidence>
<reference evidence="3" key="1">
    <citation type="submission" date="2016-06" db="EMBL/GenBank/DDBJ databases">
        <title>Parallel loss of symbiosis genes in relatives of nitrogen-fixing non-legume Parasponia.</title>
        <authorList>
            <person name="Van Velzen R."/>
            <person name="Holmer R."/>
            <person name="Bu F."/>
            <person name="Rutten L."/>
            <person name="Van Zeijl A."/>
            <person name="Liu W."/>
            <person name="Santuari L."/>
            <person name="Cao Q."/>
            <person name="Sharma T."/>
            <person name="Shen D."/>
            <person name="Roswanjaya Y."/>
            <person name="Wardhani T."/>
            <person name="Kalhor M.S."/>
            <person name="Jansen J."/>
            <person name="Van den Hoogen J."/>
            <person name="Gungor B."/>
            <person name="Hartog M."/>
            <person name="Hontelez J."/>
            <person name="Verver J."/>
            <person name="Yang W.-C."/>
            <person name="Schijlen E."/>
            <person name="Repin R."/>
            <person name="Schilthuizen M."/>
            <person name="Schranz E."/>
            <person name="Heidstra R."/>
            <person name="Miyata K."/>
            <person name="Fedorova E."/>
            <person name="Kohlen W."/>
            <person name="Bisseling T."/>
            <person name="Smit S."/>
            <person name="Geurts R."/>
        </authorList>
    </citation>
    <scope>NUCLEOTIDE SEQUENCE [LARGE SCALE GENOMIC DNA]</scope>
    <source>
        <strain evidence="3">cv. WU1-14</strain>
    </source>
</reference>
<keyword evidence="3" id="KW-1185">Reference proteome</keyword>
<evidence type="ECO:0000256" key="1">
    <source>
        <dbReference type="SAM" id="MobiDB-lite"/>
    </source>
</evidence>
<proteinExistence type="predicted"/>
<dbReference type="EMBL" id="JXTB01000010">
    <property type="protein sequence ID" value="PON78127.1"/>
    <property type="molecule type" value="Genomic_DNA"/>
</dbReference>
<comment type="caution">
    <text evidence="2">The sequence shown here is derived from an EMBL/GenBank/DDBJ whole genome shotgun (WGS) entry which is preliminary data.</text>
</comment>
<protein>
    <submittedName>
        <fullName evidence="2">Uncharacterized protein</fullName>
    </submittedName>
</protein>